<dbReference type="SUPFAM" id="SSF52540">
    <property type="entry name" value="P-loop containing nucleoside triphosphate hydrolases"/>
    <property type="match status" value="1"/>
</dbReference>
<dbReference type="GO" id="GO:0043531">
    <property type="term" value="F:ADP binding"/>
    <property type="evidence" value="ECO:0007669"/>
    <property type="project" value="InterPro"/>
</dbReference>
<proteinExistence type="inferred from homology"/>
<name>A0A8J3VF12_9ACTN</name>
<dbReference type="InterPro" id="IPR027417">
    <property type="entry name" value="P-loop_NTPase"/>
</dbReference>
<dbReference type="EMBL" id="BONY01000009">
    <property type="protein sequence ID" value="GIH03806.1"/>
    <property type="molecule type" value="Genomic_DNA"/>
</dbReference>
<organism evidence="7 8">
    <name type="scientific">Rhizocola hellebori</name>
    <dbReference type="NCBI Taxonomy" id="1392758"/>
    <lineage>
        <taxon>Bacteria</taxon>
        <taxon>Bacillati</taxon>
        <taxon>Actinomycetota</taxon>
        <taxon>Actinomycetes</taxon>
        <taxon>Micromonosporales</taxon>
        <taxon>Micromonosporaceae</taxon>
        <taxon>Rhizocola</taxon>
    </lineage>
</organism>
<reference evidence="7" key="1">
    <citation type="submission" date="2021-01" db="EMBL/GenBank/DDBJ databases">
        <title>Whole genome shotgun sequence of Rhizocola hellebori NBRC 109834.</title>
        <authorList>
            <person name="Komaki H."/>
            <person name="Tamura T."/>
        </authorList>
    </citation>
    <scope>NUCLEOTIDE SEQUENCE</scope>
    <source>
        <strain evidence="7">NBRC 109834</strain>
    </source>
</reference>
<dbReference type="Proteomes" id="UP000612899">
    <property type="component" value="Unassembled WGS sequence"/>
</dbReference>
<dbReference type="SMART" id="SM01043">
    <property type="entry name" value="BTAD"/>
    <property type="match status" value="1"/>
</dbReference>
<dbReference type="InterPro" id="IPR011990">
    <property type="entry name" value="TPR-like_helical_dom_sf"/>
</dbReference>
<comment type="caution">
    <text evidence="7">The sequence shown here is derived from an EMBL/GenBank/DDBJ whole genome shotgun (WGS) entry which is preliminary data.</text>
</comment>
<dbReference type="Pfam" id="PF00486">
    <property type="entry name" value="Trans_reg_C"/>
    <property type="match status" value="1"/>
</dbReference>
<sequence length="942" mass="102861">MDAKQVRVRLLGPIDALIDGAVRDVPGLRGKAVLAALALQPGAIVSSDRLVEIAWGDSAPAHTMATLQSHMSRIRRMLGVRDAILSRPPGYTLNLGPEATDVQAAERLIRQANAAGDPHDRASHLRDAVALWRGRPLADVSGLGWFDDQARRLEQVFLEAQLVLIDTRLALGEHSMLVAELEELAREHPLNERVYGQLMLALYRVGRQSDALAAYQRLRRTLDEDLGVEPTQALRDVETAVLRHDPALAAASTPAPPVVPAQLPLAIGGFTGRTKELAHLDSLLPTAATVLVVAICGAAGIGKTALALHWAHRVADRYPDGQLYVNLQGFSPSGSPLDPREAIRGFLDTLGVPGERIPSTLQAQSGLLRSLLAGRRVMIVLDNARDVEQVRPLLPGTPGCLVIVTGRHRLTPLVASDGAHTLTLEVLTDGEAREMVIHRLGTRRAAADPQAVRRIMARCAGLPLAIAVATARIADHPETSLSALATELCEGDGGLDAFDAGEPSADVRSVFSWSYRALNPDAARLFRLLGLHPGSDLSTNAAASLAGVPVELIRAPLATLCHAHLLIAHRPGRYAMHDLVRAYAAEQAHLDEDGDTRHVALHRLLDHYLHTAHSATQRLEPHSDTIPLSAPVPEVTICCLRDQAQAQEWFDAEYGVLLSTVDYSHAAGFHRHTWQLARALTSFAHRRNRWHDLTTIHEVALAAARRLGDRTGQVYAMLGLSMAHRYLGRLHDARAALLTALDLTESCDLAARARIHNNLAAIAETQQQYHDALEHQWQAFDLYAQVGNRSAQACALNGIGWCHALLGRYDTALTLCEQALQQQQREDDDYRRAHTWDSLGYIHHHLGDLHRSIACYRRSLDIFRTAGDLHNEGIGLAHLSDAYQDAGDLQAAHRARQSAKHIRSRLRLDPLVVEDAADAAKLGDISLADEARWDHREQAACR</sequence>
<dbReference type="Gene3D" id="1.25.40.10">
    <property type="entry name" value="Tetratricopeptide repeat domain"/>
    <property type="match status" value="2"/>
</dbReference>
<protein>
    <submittedName>
        <fullName evidence="7">SARP family transcriptional regulator</fullName>
    </submittedName>
</protein>
<dbReference type="SMART" id="SM00028">
    <property type="entry name" value="TPR"/>
    <property type="match status" value="5"/>
</dbReference>
<dbReference type="GO" id="GO:0006355">
    <property type="term" value="P:regulation of DNA-templated transcription"/>
    <property type="evidence" value="ECO:0007669"/>
    <property type="project" value="InterPro"/>
</dbReference>
<dbReference type="SUPFAM" id="SSF48452">
    <property type="entry name" value="TPR-like"/>
    <property type="match status" value="2"/>
</dbReference>
<dbReference type="Gene3D" id="1.10.10.10">
    <property type="entry name" value="Winged helix-like DNA-binding domain superfamily/Winged helix DNA-binding domain"/>
    <property type="match status" value="1"/>
</dbReference>
<evidence type="ECO:0000256" key="5">
    <source>
        <dbReference type="PROSITE-ProRule" id="PRU01091"/>
    </source>
</evidence>
<evidence type="ECO:0000313" key="8">
    <source>
        <dbReference type="Proteomes" id="UP000612899"/>
    </source>
</evidence>
<dbReference type="GO" id="GO:0003677">
    <property type="term" value="F:DNA binding"/>
    <property type="evidence" value="ECO:0007669"/>
    <property type="project" value="UniProtKB-UniRule"/>
</dbReference>
<gene>
    <name evidence="7" type="ORF">Rhe02_18730</name>
</gene>
<comment type="similarity">
    <text evidence="1">Belongs to the AfsR/DnrI/RedD regulatory family.</text>
</comment>
<evidence type="ECO:0000259" key="6">
    <source>
        <dbReference type="PROSITE" id="PS51755"/>
    </source>
</evidence>
<keyword evidence="3 5" id="KW-0238">DNA-binding</keyword>
<dbReference type="Pfam" id="PF13181">
    <property type="entry name" value="TPR_8"/>
    <property type="match status" value="1"/>
</dbReference>
<keyword evidence="2" id="KW-0805">Transcription regulation</keyword>
<dbReference type="InterPro" id="IPR001867">
    <property type="entry name" value="OmpR/PhoB-type_DNA-bd"/>
</dbReference>
<dbReference type="CDD" id="cd15831">
    <property type="entry name" value="BTAD"/>
    <property type="match status" value="1"/>
</dbReference>
<dbReference type="SUPFAM" id="SSF46894">
    <property type="entry name" value="C-terminal effector domain of the bipartite response regulators"/>
    <property type="match status" value="1"/>
</dbReference>
<keyword evidence="8" id="KW-1185">Reference proteome</keyword>
<dbReference type="PANTHER" id="PTHR35807:SF1">
    <property type="entry name" value="TRANSCRIPTIONAL REGULATOR REDD"/>
    <property type="match status" value="1"/>
</dbReference>
<dbReference type="InterPro" id="IPR036388">
    <property type="entry name" value="WH-like_DNA-bd_sf"/>
</dbReference>
<evidence type="ECO:0000256" key="3">
    <source>
        <dbReference type="ARBA" id="ARBA00023125"/>
    </source>
</evidence>
<evidence type="ECO:0000256" key="2">
    <source>
        <dbReference type="ARBA" id="ARBA00023015"/>
    </source>
</evidence>
<dbReference type="InterPro" id="IPR051677">
    <property type="entry name" value="AfsR-DnrI-RedD_regulator"/>
</dbReference>
<dbReference type="SMART" id="SM00862">
    <property type="entry name" value="Trans_reg_C"/>
    <property type="match status" value="1"/>
</dbReference>
<keyword evidence="4" id="KW-0804">Transcription</keyword>
<accession>A0A8J3VF12</accession>
<dbReference type="Pfam" id="PF03704">
    <property type="entry name" value="BTAD"/>
    <property type="match status" value="1"/>
</dbReference>
<dbReference type="InterPro" id="IPR005158">
    <property type="entry name" value="BTAD"/>
</dbReference>
<evidence type="ECO:0000313" key="7">
    <source>
        <dbReference type="EMBL" id="GIH03806.1"/>
    </source>
</evidence>
<dbReference type="InterPro" id="IPR019734">
    <property type="entry name" value="TPR_rpt"/>
</dbReference>
<dbReference type="AlphaFoldDB" id="A0A8J3VF12"/>
<feature type="DNA-binding region" description="OmpR/PhoB-type" evidence="5">
    <location>
        <begin position="1"/>
        <end position="95"/>
    </location>
</feature>
<dbReference type="RefSeq" id="WP_203907706.1">
    <property type="nucleotide sequence ID" value="NZ_BONY01000009.1"/>
</dbReference>
<dbReference type="PRINTS" id="PR00364">
    <property type="entry name" value="DISEASERSIST"/>
</dbReference>
<evidence type="ECO:0000256" key="4">
    <source>
        <dbReference type="ARBA" id="ARBA00023163"/>
    </source>
</evidence>
<dbReference type="PANTHER" id="PTHR35807">
    <property type="entry name" value="TRANSCRIPTIONAL REGULATOR REDD-RELATED"/>
    <property type="match status" value="1"/>
</dbReference>
<dbReference type="Gene3D" id="3.40.50.300">
    <property type="entry name" value="P-loop containing nucleotide triphosphate hydrolases"/>
    <property type="match status" value="1"/>
</dbReference>
<dbReference type="InterPro" id="IPR016032">
    <property type="entry name" value="Sig_transdc_resp-reg_C-effctor"/>
</dbReference>
<feature type="domain" description="OmpR/PhoB-type" evidence="6">
    <location>
        <begin position="1"/>
        <end position="95"/>
    </location>
</feature>
<evidence type="ECO:0000256" key="1">
    <source>
        <dbReference type="ARBA" id="ARBA00005820"/>
    </source>
</evidence>
<dbReference type="PROSITE" id="PS51755">
    <property type="entry name" value="OMPR_PHOB"/>
    <property type="match status" value="1"/>
</dbReference>
<dbReference type="Pfam" id="PF13424">
    <property type="entry name" value="TPR_12"/>
    <property type="match status" value="1"/>
</dbReference>
<dbReference type="GO" id="GO:0000160">
    <property type="term" value="P:phosphorelay signal transduction system"/>
    <property type="evidence" value="ECO:0007669"/>
    <property type="project" value="InterPro"/>
</dbReference>